<gene>
    <name evidence="2" type="ORF">TRIVIDRAFT_63717</name>
</gene>
<evidence type="ECO:0000313" key="2">
    <source>
        <dbReference type="EMBL" id="EHK26407.1"/>
    </source>
</evidence>
<evidence type="ECO:0000313" key="3">
    <source>
        <dbReference type="Proteomes" id="UP000007115"/>
    </source>
</evidence>
<dbReference type="GeneID" id="25796515"/>
<dbReference type="Proteomes" id="UP000007115">
    <property type="component" value="Unassembled WGS sequence"/>
</dbReference>
<feature type="region of interest" description="Disordered" evidence="1">
    <location>
        <begin position="294"/>
        <end position="317"/>
    </location>
</feature>
<dbReference type="EMBL" id="ABDF02000002">
    <property type="protein sequence ID" value="EHK26407.1"/>
    <property type="molecule type" value="Genomic_DNA"/>
</dbReference>
<sequence length="317" mass="34710">MTVGRYLTWGGGNLHGGMSFATDAAITPRRFAAPSAVALCQRTASVTSANINTQQATETRNISVDVGPRGFGSRIRMSSWLKPWTHDVQGLCSRSRRCWFRAKPQLKPSKTGANPVSSAVPYECTNRPAYDYCTLPADCVNGIQSVIHLLRAADSANVYWGILYPSQSEISQANSRTGRVLTRAGAGKHDMIDSACAGRHTFLSNHNSNPMGFRQSHRQPETAWVRIVFFLPENGGPPSRPGLAAAGQRKLRVIVALTSWSQQRSREPESRMRGVTSLSPRRIMDLAMHVHVGHRTDGGKQTPNSYAVTQAKEPRAT</sequence>
<dbReference type="VEuPathDB" id="FungiDB:TRIVIDRAFT_63717"/>
<dbReference type="HOGENOM" id="CLU_877338_0_0_1"/>
<proteinExistence type="predicted"/>
<reference evidence="2 3" key="1">
    <citation type="journal article" date="2011" name="Genome Biol.">
        <title>Comparative genome sequence analysis underscores mycoparasitism as the ancestral life style of Trichoderma.</title>
        <authorList>
            <person name="Kubicek C.P."/>
            <person name="Herrera-Estrella A."/>
            <person name="Seidl-Seiboth V."/>
            <person name="Martinez D.A."/>
            <person name="Druzhinina I.S."/>
            <person name="Thon M."/>
            <person name="Zeilinger S."/>
            <person name="Casas-Flores S."/>
            <person name="Horwitz B.A."/>
            <person name="Mukherjee P.K."/>
            <person name="Mukherjee M."/>
            <person name="Kredics L."/>
            <person name="Alcaraz L.D."/>
            <person name="Aerts A."/>
            <person name="Antal Z."/>
            <person name="Atanasova L."/>
            <person name="Cervantes-Badillo M.G."/>
            <person name="Challacombe J."/>
            <person name="Chertkov O."/>
            <person name="McCluskey K."/>
            <person name="Coulpier F."/>
            <person name="Deshpande N."/>
            <person name="von Doehren H."/>
            <person name="Ebbole D.J."/>
            <person name="Esquivel-Naranjo E.U."/>
            <person name="Fekete E."/>
            <person name="Flipphi M."/>
            <person name="Glaser F."/>
            <person name="Gomez-Rodriguez E.Y."/>
            <person name="Gruber S."/>
            <person name="Han C."/>
            <person name="Henrissat B."/>
            <person name="Hermosa R."/>
            <person name="Hernandez-Onate M."/>
            <person name="Karaffa L."/>
            <person name="Kosti I."/>
            <person name="Le Crom S."/>
            <person name="Lindquist E."/>
            <person name="Lucas S."/>
            <person name="Luebeck M."/>
            <person name="Luebeck P.S."/>
            <person name="Margeot A."/>
            <person name="Metz B."/>
            <person name="Misra M."/>
            <person name="Nevalainen H."/>
            <person name="Omann M."/>
            <person name="Packer N."/>
            <person name="Perrone G."/>
            <person name="Uresti-Rivera E.E."/>
            <person name="Salamov A."/>
            <person name="Schmoll M."/>
            <person name="Seiboth B."/>
            <person name="Shapiro H."/>
            <person name="Sukno S."/>
            <person name="Tamayo-Ramos J.A."/>
            <person name="Tisch D."/>
            <person name="Wiest A."/>
            <person name="Wilkinson H.H."/>
            <person name="Zhang M."/>
            <person name="Coutinho P.M."/>
            <person name="Kenerley C.M."/>
            <person name="Monte E."/>
            <person name="Baker S.E."/>
            <person name="Grigoriev I.V."/>
        </authorList>
    </citation>
    <scope>NUCLEOTIDE SEQUENCE [LARGE SCALE GENOMIC DNA]</scope>
    <source>
        <strain evidence="3">Gv29-8 / FGSC 10586</strain>
    </source>
</reference>
<evidence type="ECO:0000256" key="1">
    <source>
        <dbReference type="SAM" id="MobiDB-lite"/>
    </source>
</evidence>
<accession>G9MFV6</accession>
<dbReference type="InParanoid" id="G9MFV6"/>
<comment type="caution">
    <text evidence="2">The sequence shown here is derived from an EMBL/GenBank/DDBJ whole genome shotgun (WGS) entry which is preliminary data.</text>
</comment>
<feature type="compositionally biased region" description="Polar residues" evidence="1">
    <location>
        <begin position="299"/>
        <end position="308"/>
    </location>
</feature>
<dbReference type="AlphaFoldDB" id="G9MFV6"/>
<organism evidence="2 3">
    <name type="scientific">Hypocrea virens (strain Gv29-8 / FGSC 10586)</name>
    <name type="common">Gliocladium virens</name>
    <name type="synonym">Trichoderma virens</name>
    <dbReference type="NCBI Taxonomy" id="413071"/>
    <lineage>
        <taxon>Eukaryota</taxon>
        <taxon>Fungi</taxon>
        <taxon>Dikarya</taxon>
        <taxon>Ascomycota</taxon>
        <taxon>Pezizomycotina</taxon>
        <taxon>Sordariomycetes</taxon>
        <taxon>Hypocreomycetidae</taxon>
        <taxon>Hypocreales</taxon>
        <taxon>Hypocreaceae</taxon>
        <taxon>Trichoderma</taxon>
    </lineage>
</organism>
<dbReference type="RefSeq" id="XP_013960616.1">
    <property type="nucleotide sequence ID" value="XM_014105141.1"/>
</dbReference>
<keyword evidence="3" id="KW-1185">Reference proteome</keyword>
<protein>
    <submittedName>
        <fullName evidence="2">Uncharacterized protein</fullName>
    </submittedName>
</protein>
<name>G9MFV6_HYPVG</name>